<evidence type="ECO:0000256" key="4">
    <source>
        <dbReference type="PROSITE-ProRule" id="PRU00076"/>
    </source>
</evidence>
<dbReference type="InterPro" id="IPR000742">
    <property type="entry name" value="EGF"/>
</dbReference>
<evidence type="ECO:0000256" key="1">
    <source>
        <dbReference type="ARBA" id="ARBA00022536"/>
    </source>
</evidence>
<keyword evidence="6" id="KW-1133">Transmembrane helix</keyword>
<feature type="compositionally biased region" description="Polar residues" evidence="5">
    <location>
        <begin position="3289"/>
        <end position="3301"/>
    </location>
</feature>
<dbReference type="PROSITE" id="PS00022">
    <property type="entry name" value="EGF_1"/>
    <property type="match status" value="3"/>
</dbReference>
<feature type="domain" description="EGF-like" evidence="7">
    <location>
        <begin position="3824"/>
        <end position="3860"/>
    </location>
</feature>
<evidence type="ECO:0000256" key="3">
    <source>
        <dbReference type="ARBA" id="ARBA00023157"/>
    </source>
</evidence>
<dbReference type="InterPro" id="IPR001881">
    <property type="entry name" value="EGF-like_Ca-bd_dom"/>
</dbReference>
<dbReference type="Gene3D" id="2.10.25.10">
    <property type="entry name" value="Laminin"/>
    <property type="match status" value="3"/>
</dbReference>
<comment type="caution">
    <text evidence="9">The sequence shown here is derived from an EMBL/GenBank/DDBJ whole genome shotgun (WGS) entry which is preliminary data.</text>
</comment>
<feature type="compositionally biased region" description="Basic residues" evidence="5">
    <location>
        <begin position="3954"/>
        <end position="3970"/>
    </location>
</feature>
<accession>A0A819FBR8</accession>
<dbReference type="EMBL" id="CAJNOE010000215">
    <property type="protein sequence ID" value="CAF1056165.1"/>
    <property type="molecule type" value="Genomic_DNA"/>
</dbReference>
<feature type="region of interest" description="Disordered" evidence="5">
    <location>
        <begin position="2151"/>
        <end position="2184"/>
    </location>
</feature>
<evidence type="ECO:0000313" key="10">
    <source>
        <dbReference type="Proteomes" id="UP000663868"/>
    </source>
</evidence>
<reference evidence="9" key="1">
    <citation type="submission" date="2021-02" db="EMBL/GenBank/DDBJ databases">
        <authorList>
            <person name="Nowell W R."/>
        </authorList>
    </citation>
    <scope>NUCLEOTIDE SEQUENCE</scope>
</reference>
<feature type="compositionally biased region" description="Low complexity" evidence="5">
    <location>
        <begin position="3275"/>
        <end position="3288"/>
    </location>
</feature>
<evidence type="ECO:0000313" key="8">
    <source>
        <dbReference type="EMBL" id="CAF1056165.1"/>
    </source>
</evidence>
<sequence length="3989" mass="457545">MLSYGKYQTSQLSSNITYVPRIYAQNFLAYSSMDDLLIFIEPKHQIHVYSAQTIQLIVNISTTDVVIASSCQSLISESPHELFFIYINHSLTNLIGLRVCQVQFNIYKLNFIPNYCIELIKLQYDQPNLRLYGFTIKRDHAGTDKSLLFISTEIGIIYAIFETRTGVLSNEPLILNETLNEGSIVLSASNSIYYASKQEHLIYELRITRDFHLYYGNITKTNAIKSPFGLVADECNHLYIATRSMILIMYAQASVTIRSVFSKASDLPITLERLNATTYVYATIKRHSTKSRPYWMFNFLYFIEPEKNLPATRHPVFNLDDKLDVDIRTINEANIPVLYPLSYSLLSMTNTTKIYTQFSSTQRQPFARFRKKKKLNTDQTNNSDEQEKSSTITNDLSLNEQSKSDLPDEFQSNDFDDDLENIDDSQFDFTEPATTPIIDEENQSEPTTEPVTLENDSNKRKNLTLSHDESQEQSSDEQLISNQLTTTTINPQETRYPDTDLSQYFKLNENLSLRDKELLYNYLTKYPSSDSKSLNDTFHIGETLFTKNDLQSYLEGRTNLSQTQIAQIQNYLAQQLSPDPDRFLKNTTSTKRPRIHDNHQHEQDQQGEDYLEELLPLDPTYLNSTKDSEKILFTIDDLRAYLQGNENLSPAQQKQIEAYLERQFSLNRTIFSKHPISENTHDAEQTTKLKDFLKKIPLINSTYFNLTTDSEQVFISKDDLQSYLEGRGNLSKTQETQIQAYLAKQSASDQNIFSKYLTSTNKPKRPLIPGTNIYSDLESEGDQSEELLPLDLTHEEKLLFTTDDLKSYLKGRGNLSLTQEKQIEAYLTRQSALNQTIFSKNPLSTKRPTIPFTSDEDIMLENLLNKMPVVDSKYYNISTNSEKILIPKDDLKLYLQGRGNLSKIQEAQVQTYIAEQSPSDQYILSKYLTSTVKPKTEEDHSFITDTHSKTYTEEELLSDLDYFERTTNSEERSFTIDDLRSYLLGHGNLSLTQKTQIEQYLAKQSPSNQNIFSKYLTTTTASGTIHDNYQNRNRKLEELLNKIPLVDSKYYNISTNTEHILIPKDDLKLYLQGQGNLSKTQEEQVQTYIAEQSPSDQYILSKYLTSTVKPKTEEDHSFIKDTHSKNYTEEELLSDLDYFERTTNSEERSFTTDDLRSYLLGHGNLSLAQKTEIEQYLAKQSPSNQNIFSKYLTTTTASGTIHDNYRNRNRKLEELLNNIPLVDSKYYNISTNTEHILIPKDDLKLYLQGQGNLSKIQEEQVKAYLAKQSLSDQKIFSSYFSSTKRPTENTQIDDYSGEVLPSDFAHLNHTITSEENLFSYDDLRSYLQGRGNFSDVQKSQIQAYLDEQSSSGQNIFSKFLKTTKPTTRIYSSDDRIPHDSTIEDKKLEDLLDKIPMIDSKHFNFSTELEQILISKDDLRSYLQGRQNLSKTQEEQVKAYFAKQSESDQEIFSQYLTSTIRPRTDIHPDLQSEDHSQELFPLDLTYFNNTEHPEKILFTVDDMKAHIQGQGNLTEAQKTQIQAYLNRQAASNQSLFSKYSTSTKPTTTIRSLLNNIYDDYQNDNPELQDFLDKLPQTDFNFSTGSEQILISKDDLRSYLQGKGNLSKAQEAQIEAYLATQTTSNQSISLEYLKTIKKPKDESYRNQSRKLEEFLNKIPMIDSKHFNISTGSEQVFISKDDLRSYLQGRGNLSKSQEAQIEAYLSRQAASNQSIFSKYSTTIKPTNTIHSLLNNMYDDYQNDNTELQDFLDKLPQTDSKYFNFSTGSEQILISKDDFTSYLQGRSNLTEVQKSQIEAYLATQLPSNQSISLEYLKTNKSRKLEEFLNKIPMIDSKHFNISTGSEQVFISKDDLRSYLQGRGNLTEVQKEQIEVYLARQAASNQSIFSKYSTSTKPTTTMYSSHDNIYDDYQNDNTELQDFLDKLPQTNSNYFNFSTGSQQILISKDDLTSYLQGRGNLTEVQKAQIEAYLATQSPSNQSISLDYLKTNKSRKLEEFLNKIPMIDSRHFNISTGSEQVFISKDDLRSYLQGRGNLTEVQKEQIEAYLATQTASNQSIFSEYLRTTKKPKDEYYRDQSRKLEDLLDKIPMIDSKHFNISTGSEQVFISKDDLRSYLQGRKNLSKIEEEQVKAYLAKQSESGQEIFSKFLTSTIKPRRPLIPGMDPQSDTDEETDDIRDENEEEEGELSPLDLTYFNNTAHPEKILFTVDDLKAHLQGQGNLTEAQQAQIEAYLARQSSSNQSIFSKYSKSTERPSKLLTPNGSIHHEYETEDTKLTELINNIPLVDSKYFNFSTNTEHILIPIDDLKLYLQGRGNLSKNQEAQIQAYISKQSPSDQNILSKYLTSTIKPRRPLIPGTNIYSDSQEGEDQQIEDNSEEILPFDPEYFNHTTDSQTLLFTADDLRSYLQGRINLSQSQTAQMEEYLAKQAALNRTVFSIYSKSTKRPTKIIIPDKSLREYYENGSVNLEKMFKDIPFTDSKYFNFSTSSEQILISEDDLRSYLQGRKKLSKIQEEQVKAYLAKQSSSDQNIFSKLFTSTIKPRRPLIPGKDIHSDEQSEDHSQELLPLDLTYFNNTEHPGKILFTVDNLKAHLQGQGNLTEAQKAQIQAYLARQAASNQSIFSKYSTTNKPTTTMYSSHDNIYDDYQSDNTELQDFLDKLPQTDSNYFNFSTGSEQILISKDDLTSYLQGRGNLTEIQKEQIEAYLATQSPSNQSMSLEYLKTTKKPKDENYRNQSRKLEDLLDKVPMIDSKHFNISTGSEQVFISKDDLRSYLQGRGNLTEAQKAQIEAYFATQQASNQSIFSEYLKTTKKPKDENDRNQSRKLEDLLDKIPMINSKHFNFSSGFSKDDLRSYLQGRGNLSKAQEAQIEAYLATQSASNQSIFSEYLRTTKKPKDENYRDQSRKLEDFLNKIPMIDSKHFNISTGSEKIFISKDDLRSYLQGRKNLSKIQEEEIKSYFEKQSESDQEIFSKFLTSTIKPRRPLIPGMDPQHDIDEETGDILDENEEGELLPLDLTYFNDTKNPGGILFNVDDLRSYLEGRGNLTEAQQAQIEAYLARQSSSNQSIFSKYSKTTRRPSKIFISDDNTYDDDDDDLSQEIDLEDVLNRIPVMDSKYFNFSTDSEKILISKDDLRAYLLGRTNLSKSQEVGIQTYLTKHTSVGNDTLFIFNATLTPAHRLRLWSQLFPSPSYLSTRSPKFTRLSSRKVVSEKTRRTTMSRNSNFNSTDSLAFTSTIKSPHKFSSKETMDGATTLHTAKQKLITTTSGDIFWSSSLRTHRSRSRSTTSSGSLDTSRTQSSKTISDQYTSKPSKDRIESSPSSSSDRKSSEIPFNNDKTISTIVTSTFNPHGSSPIISEKTSAGSIITTTDKYNRGVSDYRPWEVNEKQRISSTVSPWFTDKYHDGFNFDRSSFRSSTLYPYFYDAKTSSTFKQSFFDLYDPLSTTPERRYRTRKQKVIRWRTLQSSTSSPLLPVTLSTSIQDDKLTTSNPLSTWHSERTPLEQQQQTIVIKPPITKNDSNIFFSNDYLNQIFQNLSALTNSSDDKFIYLNLIDHPPSSWNLSIKSNESITLDIALPLSTNSTSRTNLTFGNIEANRFSTNIIGKPINLHVDRVDTKEFLLKMNNTNDDDDDDMKSNSHQSQQLSDVIIGHVKSEKFQLNFTKSDKMHVYVYQVDSATAELYFDSSFCTNDSSLEINLNLSENGTIRYGNRTPIHIGPVFTRVHMLKHSCERNQPLLLYFDICQRQNPCTNNGTCVSIIPDYNDTSYTSSETGDIDYKCNCPLHTSGDHCQYLEYPFGFCLNGGTVYRTYDIYNKSIEKCLCPIGFYGDYCEENVDNCIGISCSNHGICEDGINAYHCSCYDGFYGSHCERKKVQTVILQAASRSFGIIAILLIFAIAGLVIASDIHTYITRKHERSIILNKLPRVTSEIFENSVLLLGFGDAPIEMNDLAANPIVQKQDKPKSRQTKRTTRNRKPPNSHRYIARRRRLVTLPKSSSGR</sequence>
<feature type="compositionally biased region" description="Basic and acidic residues" evidence="5">
    <location>
        <begin position="595"/>
        <end position="604"/>
    </location>
</feature>
<comment type="caution">
    <text evidence="4">Lacks conserved residue(s) required for the propagation of feature annotation.</text>
</comment>
<keyword evidence="6" id="KW-0812">Transmembrane</keyword>
<feature type="domain" description="EGF-like" evidence="7">
    <location>
        <begin position="3729"/>
        <end position="3781"/>
    </location>
</feature>
<dbReference type="Proteomes" id="UP000663868">
    <property type="component" value="Unassembled WGS sequence"/>
</dbReference>
<dbReference type="GO" id="GO:0005509">
    <property type="term" value="F:calcium ion binding"/>
    <property type="evidence" value="ECO:0007669"/>
    <property type="project" value="InterPro"/>
</dbReference>
<feature type="compositionally biased region" description="Acidic residues" evidence="5">
    <location>
        <begin position="414"/>
        <end position="426"/>
    </location>
</feature>
<feature type="disulfide bond" evidence="4">
    <location>
        <begin position="3850"/>
        <end position="3859"/>
    </location>
</feature>
<evidence type="ECO:0000313" key="9">
    <source>
        <dbReference type="EMBL" id="CAF3864256.1"/>
    </source>
</evidence>
<keyword evidence="3 4" id="KW-1015">Disulfide bond</keyword>
<name>A0A819FBR8_9BILA</name>
<keyword evidence="1 4" id="KW-0245">EGF-like domain</keyword>
<dbReference type="InterPro" id="IPR000152">
    <property type="entry name" value="EGF-type_Asp/Asn_hydroxyl_site"/>
</dbReference>
<feature type="region of interest" description="Disordered" evidence="5">
    <location>
        <begin position="369"/>
        <end position="459"/>
    </location>
</feature>
<feature type="disulfide bond" evidence="4">
    <location>
        <begin position="3771"/>
        <end position="3780"/>
    </location>
</feature>
<dbReference type="Proteomes" id="UP000663860">
    <property type="component" value="Unassembled WGS sequence"/>
</dbReference>
<dbReference type="SMART" id="SM00181">
    <property type="entry name" value="EGF"/>
    <property type="match status" value="3"/>
</dbReference>
<evidence type="ECO:0000256" key="5">
    <source>
        <dbReference type="SAM" id="MobiDB-lite"/>
    </source>
</evidence>
<dbReference type="InterPro" id="IPR051022">
    <property type="entry name" value="Notch_Cell-Fate_Det"/>
</dbReference>
<dbReference type="PROSITE" id="PS00010">
    <property type="entry name" value="ASX_HYDROXYL"/>
    <property type="match status" value="1"/>
</dbReference>
<dbReference type="SUPFAM" id="SSF57196">
    <property type="entry name" value="EGF/Laminin"/>
    <property type="match status" value="2"/>
</dbReference>
<feature type="transmembrane region" description="Helical" evidence="6">
    <location>
        <begin position="3876"/>
        <end position="3896"/>
    </location>
</feature>
<evidence type="ECO:0000256" key="6">
    <source>
        <dbReference type="SAM" id="Phobius"/>
    </source>
</evidence>
<dbReference type="PROSITE" id="PS50026">
    <property type="entry name" value="EGF_3"/>
    <property type="match status" value="2"/>
</dbReference>
<feature type="compositionally biased region" description="Acidic residues" evidence="5">
    <location>
        <begin position="2163"/>
        <end position="2182"/>
    </location>
</feature>
<keyword evidence="6" id="KW-0472">Membrane</keyword>
<dbReference type="PROSITE" id="PS01186">
    <property type="entry name" value="EGF_2"/>
    <property type="match status" value="2"/>
</dbReference>
<dbReference type="CDD" id="cd00054">
    <property type="entry name" value="EGF_CA"/>
    <property type="match status" value="2"/>
</dbReference>
<dbReference type="SMART" id="SM00179">
    <property type="entry name" value="EGF_CA"/>
    <property type="match status" value="1"/>
</dbReference>
<organism evidence="9 10">
    <name type="scientific">Adineta steineri</name>
    <dbReference type="NCBI Taxonomy" id="433720"/>
    <lineage>
        <taxon>Eukaryota</taxon>
        <taxon>Metazoa</taxon>
        <taxon>Spiralia</taxon>
        <taxon>Gnathifera</taxon>
        <taxon>Rotifera</taxon>
        <taxon>Eurotatoria</taxon>
        <taxon>Bdelloidea</taxon>
        <taxon>Adinetida</taxon>
        <taxon>Adinetidae</taxon>
        <taxon>Adineta</taxon>
    </lineage>
</organism>
<evidence type="ECO:0000256" key="2">
    <source>
        <dbReference type="ARBA" id="ARBA00022737"/>
    </source>
</evidence>
<keyword evidence="2" id="KW-0677">Repeat</keyword>
<dbReference type="PANTHER" id="PTHR24049">
    <property type="entry name" value="CRUMBS FAMILY MEMBER"/>
    <property type="match status" value="1"/>
</dbReference>
<feature type="region of interest" description="Disordered" evidence="5">
    <location>
        <begin position="3944"/>
        <end position="3970"/>
    </location>
</feature>
<feature type="region of interest" description="Disordered" evidence="5">
    <location>
        <begin position="578"/>
        <end position="605"/>
    </location>
</feature>
<dbReference type="InterPro" id="IPR018097">
    <property type="entry name" value="EGF_Ca-bd_CS"/>
</dbReference>
<feature type="compositionally biased region" description="Polar residues" evidence="5">
    <location>
        <begin position="377"/>
        <end position="401"/>
    </location>
</feature>
<dbReference type="EMBL" id="CAJOBB010001487">
    <property type="protein sequence ID" value="CAF3864256.1"/>
    <property type="molecule type" value="Genomic_DNA"/>
</dbReference>
<protein>
    <recommendedName>
        <fullName evidence="7">EGF-like domain-containing protein</fullName>
    </recommendedName>
</protein>
<feature type="region of interest" description="Disordered" evidence="5">
    <location>
        <begin position="3267"/>
        <end position="3326"/>
    </location>
</feature>
<evidence type="ECO:0000259" key="7">
    <source>
        <dbReference type="PROSITE" id="PS50026"/>
    </source>
</evidence>
<proteinExistence type="predicted"/>
<gene>
    <name evidence="8" type="ORF">IZO911_LOCUS20609</name>
    <name evidence="9" type="ORF">KXQ929_LOCUS20833</name>
</gene>
<dbReference type="PROSITE" id="PS01187">
    <property type="entry name" value="EGF_CA"/>
    <property type="match status" value="1"/>
</dbReference>